<dbReference type="Pfam" id="PF02626">
    <property type="entry name" value="CT_A_B"/>
    <property type="match status" value="1"/>
</dbReference>
<reference evidence="5 6" key="1">
    <citation type="submission" date="2013-02" db="EMBL/GenBank/DDBJ databases">
        <title>Genome sequence of Candida maltosa Xu316, a potential industrial strain for xylitol and ethanol production.</title>
        <authorList>
            <person name="Yu J."/>
            <person name="Wang Q."/>
            <person name="Geng X."/>
            <person name="Bao W."/>
            <person name="He P."/>
            <person name="Cai J."/>
        </authorList>
    </citation>
    <scope>NUCLEOTIDE SEQUENCE [LARGE SCALE GENOMIC DNA]</scope>
    <source>
        <strain evidence="6">Xu316</strain>
    </source>
</reference>
<evidence type="ECO:0000256" key="3">
    <source>
        <dbReference type="ARBA" id="ARBA00022840"/>
    </source>
</evidence>
<evidence type="ECO:0000259" key="4">
    <source>
        <dbReference type="SMART" id="SM00797"/>
    </source>
</evidence>
<feature type="non-terminal residue" evidence="5">
    <location>
        <position position="237"/>
    </location>
</feature>
<dbReference type="EMBL" id="AOGT01001394">
    <property type="protein sequence ID" value="EMG47729.1"/>
    <property type="molecule type" value="Genomic_DNA"/>
</dbReference>
<keyword evidence="3" id="KW-0067">ATP-binding</keyword>
<dbReference type="InterPro" id="IPR029000">
    <property type="entry name" value="Cyclophilin-like_dom_sf"/>
</dbReference>
<organism evidence="5 6">
    <name type="scientific">Candida maltosa (strain Xu316)</name>
    <name type="common">Yeast</name>
    <dbReference type="NCBI Taxonomy" id="1245528"/>
    <lineage>
        <taxon>Eukaryota</taxon>
        <taxon>Fungi</taxon>
        <taxon>Dikarya</taxon>
        <taxon>Ascomycota</taxon>
        <taxon>Saccharomycotina</taxon>
        <taxon>Pichiomycetes</taxon>
        <taxon>Debaryomycetaceae</taxon>
        <taxon>Candida/Lodderomyces clade</taxon>
        <taxon>Candida</taxon>
    </lineage>
</organism>
<protein>
    <submittedName>
        <fullName evidence="5">Multifunctional urea amidolyase</fullName>
    </submittedName>
</protein>
<keyword evidence="1" id="KW-0547">Nucleotide-binding</keyword>
<dbReference type="PANTHER" id="PTHR43309">
    <property type="entry name" value="5-OXOPROLINASE SUBUNIT C"/>
    <property type="match status" value="1"/>
</dbReference>
<accession>M3JZ69</accession>
<dbReference type="GO" id="GO:0016829">
    <property type="term" value="F:lyase activity"/>
    <property type="evidence" value="ECO:0007669"/>
    <property type="project" value="UniProtKB-KW"/>
</dbReference>
<dbReference type="Proteomes" id="UP000011777">
    <property type="component" value="Unassembled WGS sequence"/>
</dbReference>
<dbReference type="OrthoDB" id="196847at2759"/>
<dbReference type="GO" id="GO:0005524">
    <property type="term" value="F:ATP binding"/>
    <property type="evidence" value="ECO:0007669"/>
    <property type="project" value="UniProtKB-KW"/>
</dbReference>
<sequence length="237" mass="25627">FPGRRGYWHIGVPPSGCMDQYSFRVANRIVGNDAAAPGIEITLNGPKILFHQDCVIAVTGGQTNVDVNGVEVSQWEPITIKSGDKLSIGKLSTGCRAYLAIRGGIDVVEYLGSRSTFALGNLGGYNGRVLKLGDVLFLGQPDVSSCTLPGPISQPVSVPKSLIPNYDNKVWRVGVTCGPHGSPDFFKPEAVDEFFSETWKVHYNSNRFGVRLIGPKPKWARKDGGEGGLHPSNTHDY</sequence>
<dbReference type="STRING" id="1245528.M3JZ69"/>
<evidence type="ECO:0000256" key="2">
    <source>
        <dbReference type="ARBA" id="ARBA00022801"/>
    </source>
</evidence>
<dbReference type="Gene3D" id="2.40.100.10">
    <property type="entry name" value="Cyclophilin-like"/>
    <property type="match status" value="1"/>
</dbReference>
<dbReference type="InterPro" id="IPR052708">
    <property type="entry name" value="PxpC"/>
</dbReference>
<keyword evidence="2" id="KW-0378">Hydrolase</keyword>
<dbReference type="InterPro" id="IPR003778">
    <property type="entry name" value="CT_A_B"/>
</dbReference>
<dbReference type="SMART" id="SM00797">
    <property type="entry name" value="AHS2"/>
    <property type="match status" value="1"/>
</dbReference>
<proteinExistence type="predicted"/>
<keyword evidence="5" id="KW-0456">Lyase</keyword>
<feature type="non-terminal residue" evidence="5">
    <location>
        <position position="1"/>
    </location>
</feature>
<name>M3JZ69_CANMX</name>
<gene>
    <name evidence="5" type="ORF">G210_1821</name>
</gene>
<dbReference type="GO" id="GO:0016787">
    <property type="term" value="F:hydrolase activity"/>
    <property type="evidence" value="ECO:0007669"/>
    <property type="project" value="UniProtKB-KW"/>
</dbReference>
<evidence type="ECO:0000313" key="6">
    <source>
        <dbReference type="Proteomes" id="UP000011777"/>
    </source>
</evidence>
<dbReference type="HOGENOM" id="CLU_028967_0_0_1"/>
<evidence type="ECO:0000313" key="5">
    <source>
        <dbReference type="EMBL" id="EMG47729.1"/>
    </source>
</evidence>
<dbReference type="AlphaFoldDB" id="M3JZ69"/>
<keyword evidence="6" id="KW-1185">Reference proteome</keyword>
<dbReference type="eggNOG" id="KOG0238">
    <property type="taxonomic scope" value="Eukaryota"/>
</dbReference>
<dbReference type="SUPFAM" id="SSF50891">
    <property type="entry name" value="Cyclophilin-like"/>
    <property type="match status" value="1"/>
</dbReference>
<comment type="caution">
    <text evidence="5">The sequence shown here is derived from an EMBL/GenBank/DDBJ whole genome shotgun (WGS) entry which is preliminary data.</text>
</comment>
<dbReference type="NCBIfam" id="TIGR00724">
    <property type="entry name" value="urea_amlyse_rel"/>
    <property type="match status" value="1"/>
</dbReference>
<evidence type="ECO:0000256" key="1">
    <source>
        <dbReference type="ARBA" id="ARBA00022741"/>
    </source>
</evidence>
<dbReference type="PANTHER" id="PTHR43309:SF3">
    <property type="entry name" value="5-OXOPROLINASE SUBUNIT C"/>
    <property type="match status" value="1"/>
</dbReference>
<feature type="domain" description="Carboxyltransferase" evidence="4">
    <location>
        <begin position="9"/>
        <end position="237"/>
    </location>
</feature>